<evidence type="ECO:0000313" key="20">
    <source>
        <dbReference type="Proteomes" id="UP000004956"/>
    </source>
</evidence>
<dbReference type="PROSITE" id="PS50045">
    <property type="entry name" value="SIGMA54_INTERACT_4"/>
    <property type="match status" value="1"/>
</dbReference>
<comment type="function">
    <text evidence="15">Member of the two-component regulatory system NtrB/NtrC, which controls expression of the nitrogen-regulated (ntr) genes in response to nitrogen limitation. Phosphorylated NtrC binds directly to DNA and stimulates the formation of open promoter-sigma54-RNA polymerase complexes.</text>
</comment>
<dbReference type="EMBL" id="AFBQ01000260">
    <property type="protein sequence ID" value="EHY30905.1"/>
    <property type="molecule type" value="Genomic_DNA"/>
</dbReference>
<name>H3KG68_9BURK</name>
<dbReference type="PRINTS" id="PR01590">
    <property type="entry name" value="HTHFIS"/>
</dbReference>
<dbReference type="PROSITE" id="PS00675">
    <property type="entry name" value="SIGMA54_INTERACT_1"/>
    <property type="match status" value="1"/>
</dbReference>
<evidence type="ECO:0000256" key="14">
    <source>
        <dbReference type="PROSITE-ProRule" id="PRU00169"/>
    </source>
</evidence>
<dbReference type="Proteomes" id="UP000004956">
    <property type="component" value="Unassembled WGS sequence"/>
</dbReference>
<dbReference type="PANTHER" id="PTHR32071">
    <property type="entry name" value="TRANSCRIPTIONAL REGULATORY PROTEIN"/>
    <property type="match status" value="1"/>
</dbReference>
<dbReference type="SMART" id="SM00382">
    <property type="entry name" value="AAA"/>
    <property type="match status" value="1"/>
</dbReference>
<dbReference type="AlphaFoldDB" id="H3KG68"/>
<dbReference type="RefSeq" id="WP_008542836.1">
    <property type="nucleotide sequence ID" value="NZ_JH604988.1"/>
</dbReference>
<dbReference type="InterPro" id="IPR010114">
    <property type="entry name" value="Transcript_reg_NtrC"/>
</dbReference>
<evidence type="ECO:0000256" key="15">
    <source>
        <dbReference type="RuleBase" id="RU365013"/>
    </source>
</evidence>
<dbReference type="FunFam" id="3.40.50.300:FF:000006">
    <property type="entry name" value="DNA-binding transcriptional regulator NtrC"/>
    <property type="match status" value="1"/>
</dbReference>
<dbReference type="PROSITE" id="PS00688">
    <property type="entry name" value="SIGMA54_INTERACT_3"/>
    <property type="match status" value="1"/>
</dbReference>
<evidence type="ECO:0000256" key="5">
    <source>
        <dbReference type="ARBA" id="ARBA00022553"/>
    </source>
</evidence>
<dbReference type="SUPFAM" id="SSF46689">
    <property type="entry name" value="Homeodomain-like"/>
    <property type="match status" value="1"/>
</dbReference>
<dbReference type="InterPro" id="IPR009057">
    <property type="entry name" value="Homeodomain-like_sf"/>
</dbReference>
<keyword evidence="9 15" id="KW-0805">Transcription regulation</keyword>
<dbReference type="InterPro" id="IPR058031">
    <property type="entry name" value="AAA_lid_NorR"/>
</dbReference>
<feature type="region of interest" description="Disordered" evidence="16">
    <location>
        <begin position="138"/>
        <end position="178"/>
    </location>
</feature>
<evidence type="ECO:0000256" key="6">
    <source>
        <dbReference type="ARBA" id="ARBA00022741"/>
    </source>
</evidence>
<feature type="compositionally biased region" description="Low complexity" evidence="16">
    <location>
        <begin position="143"/>
        <end position="165"/>
    </location>
</feature>
<feature type="domain" description="Sigma-54 factor interaction" evidence="17">
    <location>
        <begin position="179"/>
        <end position="408"/>
    </location>
</feature>
<dbReference type="PATRIC" id="fig|762967.3.peg.1374"/>
<dbReference type="PROSITE" id="PS50110">
    <property type="entry name" value="RESPONSE_REGULATORY"/>
    <property type="match status" value="1"/>
</dbReference>
<dbReference type="Pfam" id="PF25601">
    <property type="entry name" value="AAA_lid_14"/>
    <property type="match status" value="1"/>
</dbReference>
<dbReference type="GO" id="GO:0043565">
    <property type="term" value="F:sequence-specific DNA binding"/>
    <property type="evidence" value="ECO:0007669"/>
    <property type="project" value="InterPro"/>
</dbReference>
<evidence type="ECO:0000259" key="17">
    <source>
        <dbReference type="PROSITE" id="PS50045"/>
    </source>
</evidence>
<dbReference type="SUPFAM" id="SSF52172">
    <property type="entry name" value="CheY-like"/>
    <property type="match status" value="1"/>
</dbReference>
<feature type="domain" description="Response regulatory" evidence="18">
    <location>
        <begin position="18"/>
        <end position="134"/>
    </location>
</feature>
<dbReference type="InterPro" id="IPR027417">
    <property type="entry name" value="P-loop_NTPase"/>
</dbReference>
<dbReference type="Gene3D" id="3.40.50.2300">
    <property type="match status" value="1"/>
</dbReference>
<dbReference type="InterPro" id="IPR002078">
    <property type="entry name" value="Sigma_54_int"/>
</dbReference>
<keyword evidence="4 15" id="KW-0678">Repressor</keyword>
<dbReference type="Pfam" id="PF00072">
    <property type="entry name" value="Response_reg"/>
    <property type="match status" value="1"/>
</dbReference>
<dbReference type="GO" id="GO:0000156">
    <property type="term" value="F:phosphorelay response regulator activity"/>
    <property type="evidence" value="ECO:0007669"/>
    <property type="project" value="UniProtKB-UniRule"/>
</dbReference>
<dbReference type="GO" id="GO:0006808">
    <property type="term" value="P:regulation of nitrogen utilization"/>
    <property type="evidence" value="ECO:0007669"/>
    <property type="project" value="UniProtKB-UniRule"/>
</dbReference>
<dbReference type="InterPro" id="IPR002197">
    <property type="entry name" value="HTH_Fis"/>
</dbReference>
<dbReference type="HOGENOM" id="CLU_000445_0_6_4"/>
<keyword evidence="6 15" id="KW-0547">Nucleotide-binding</keyword>
<evidence type="ECO:0000256" key="1">
    <source>
        <dbReference type="ARBA" id="ARBA00004496"/>
    </source>
</evidence>
<dbReference type="InterPro" id="IPR003593">
    <property type="entry name" value="AAA+_ATPase"/>
</dbReference>
<dbReference type="Gene3D" id="3.40.50.300">
    <property type="entry name" value="P-loop containing nucleotide triphosphate hydrolases"/>
    <property type="match status" value="1"/>
</dbReference>
<dbReference type="InterPro" id="IPR025662">
    <property type="entry name" value="Sigma_54_int_dom_ATP-bd_1"/>
</dbReference>
<keyword evidence="3 15" id="KW-0963">Cytoplasm</keyword>
<keyword evidence="10 15" id="KW-0238">DNA-binding</keyword>
<dbReference type="InterPro" id="IPR025944">
    <property type="entry name" value="Sigma_54_int_dom_CS"/>
</dbReference>
<dbReference type="SUPFAM" id="SSF52540">
    <property type="entry name" value="P-loop containing nucleoside triphosphate hydrolases"/>
    <property type="match status" value="1"/>
</dbReference>
<evidence type="ECO:0000256" key="3">
    <source>
        <dbReference type="ARBA" id="ARBA00022490"/>
    </source>
</evidence>
<dbReference type="GO" id="GO:0005524">
    <property type="term" value="F:ATP binding"/>
    <property type="evidence" value="ECO:0007669"/>
    <property type="project" value="UniProtKB-KW"/>
</dbReference>
<gene>
    <name evidence="15" type="primary">ntrC</name>
    <name evidence="19" type="ORF">HMPREF9440_01747</name>
</gene>
<evidence type="ECO:0000313" key="19">
    <source>
        <dbReference type="EMBL" id="EHY30905.1"/>
    </source>
</evidence>
<evidence type="ECO:0000259" key="18">
    <source>
        <dbReference type="PROSITE" id="PS50110"/>
    </source>
</evidence>
<dbReference type="GO" id="GO:0006355">
    <property type="term" value="P:regulation of DNA-templated transcription"/>
    <property type="evidence" value="ECO:0007669"/>
    <property type="project" value="InterPro"/>
</dbReference>
<comment type="subcellular location">
    <subcellularLocation>
        <location evidence="1 15">Cytoplasm</location>
    </subcellularLocation>
</comment>
<dbReference type="Pfam" id="PF02954">
    <property type="entry name" value="HTH_8"/>
    <property type="match status" value="1"/>
</dbReference>
<dbReference type="NCBIfam" id="TIGR01818">
    <property type="entry name" value="ntrC"/>
    <property type="match status" value="1"/>
</dbReference>
<comment type="caution">
    <text evidence="19">The sequence shown here is derived from an EMBL/GenBank/DDBJ whole genome shotgun (WGS) entry which is preliminary data.</text>
</comment>
<dbReference type="PANTHER" id="PTHR32071:SF95">
    <property type="entry name" value="DNA-BINDING TRANSCRIPTIONAL REGULATOR NTRC"/>
    <property type="match status" value="1"/>
</dbReference>
<dbReference type="Gene3D" id="1.10.8.60">
    <property type="match status" value="1"/>
</dbReference>
<keyword evidence="20" id="KW-1185">Reference proteome</keyword>
<dbReference type="GO" id="GO:0005737">
    <property type="term" value="C:cytoplasm"/>
    <property type="evidence" value="ECO:0007669"/>
    <property type="project" value="UniProtKB-SubCell"/>
</dbReference>
<dbReference type="STRING" id="762967.HMPREF9440_01747"/>
<keyword evidence="8 15" id="KW-0902">Two-component regulatory system</keyword>
<dbReference type="SMART" id="SM00448">
    <property type="entry name" value="REC"/>
    <property type="match status" value="1"/>
</dbReference>
<feature type="modified residue" description="4-aspartylphosphate" evidence="14">
    <location>
        <position position="69"/>
    </location>
</feature>
<evidence type="ECO:0000256" key="11">
    <source>
        <dbReference type="ARBA" id="ARBA00023159"/>
    </source>
</evidence>
<dbReference type="FunFam" id="3.40.50.2300:FF:000018">
    <property type="entry name" value="DNA-binding transcriptional regulator NtrC"/>
    <property type="match status" value="1"/>
</dbReference>
<protein>
    <recommendedName>
        <fullName evidence="2 15">DNA-binding transcriptional regulator NtrC</fullName>
    </recommendedName>
    <alternativeName>
        <fullName evidence="15">Nitrogen regulation protein NR(I)</fullName>
    </alternativeName>
</protein>
<evidence type="ECO:0000256" key="4">
    <source>
        <dbReference type="ARBA" id="ARBA00022491"/>
    </source>
</evidence>
<evidence type="ECO:0000256" key="16">
    <source>
        <dbReference type="SAM" id="MobiDB-lite"/>
    </source>
</evidence>
<keyword evidence="12 15" id="KW-0804">Transcription</keyword>
<evidence type="ECO:0000256" key="10">
    <source>
        <dbReference type="ARBA" id="ARBA00023125"/>
    </source>
</evidence>
<sequence>MNERTDMTDDRTEGAEGPVWIADDDRSIRWVLEKALTRAGITFRAFDRGDAVLRALEDGAEAPLVLVSDVRMPGISGTDLLTKVAEAHPEMPVIIMTAFSDLESAVTAFRGGAFEYLAKPFDIEGAVELIRRAMAEGRRRRPTGCPAEAGAAAPAAPASKPTTKASADRSSTPAWSDDMVGAAPAMQELYRAIGRLAKSTATVLITGESGVGKEVVAREIWRHSPRSHRPYVAINMAAIPKELLESELFGHEKGAFTGAVATHQGRFEQARGGTIFLDEIGDMPMELQTRLLRVLSSGSFYRVGGRELLTADVRVLAATNRDLEAMVAEGRFREDLYHRLHVIRLRIPPLRERREDVAPLCRHFLTAGAARFGVEPRVLTPEALAKLEAFPFPGNVRQLENICRWLLVMAPSIEVRPEDLPPEVLEGDVLLGHAGHAAQAPSVSSALRTAGASSAGYAPSEAPAAEGAVAPSDDWCAVLRTEVGKRWDAMRASGDGDGLLWDALIDDFERTVILEALRRTRGRRLEAAAHLGLGRNTLSRKIRELGLEPWGRD</sequence>
<proteinExistence type="predicted"/>
<evidence type="ECO:0000256" key="13">
    <source>
        <dbReference type="ARBA" id="ARBA00023231"/>
    </source>
</evidence>
<evidence type="ECO:0000256" key="7">
    <source>
        <dbReference type="ARBA" id="ARBA00022840"/>
    </source>
</evidence>
<organism evidence="19 20">
    <name type="scientific">Sutterella parvirubra YIT 11816</name>
    <dbReference type="NCBI Taxonomy" id="762967"/>
    <lineage>
        <taxon>Bacteria</taxon>
        <taxon>Pseudomonadati</taxon>
        <taxon>Pseudomonadota</taxon>
        <taxon>Betaproteobacteria</taxon>
        <taxon>Burkholderiales</taxon>
        <taxon>Sutterellaceae</taxon>
        <taxon>Sutterella</taxon>
    </lineage>
</organism>
<dbReference type="Gene3D" id="1.10.10.60">
    <property type="entry name" value="Homeodomain-like"/>
    <property type="match status" value="1"/>
</dbReference>
<evidence type="ECO:0000256" key="12">
    <source>
        <dbReference type="ARBA" id="ARBA00023163"/>
    </source>
</evidence>
<dbReference type="InterPro" id="IPR011006">
    <property type="entry name" value="CheY-like_superfamily"/>
</dbReference>
<accession>H3KG68</accession>
<keyword evidence="5 14" id="KW-0597">Phosphoprotein</keyword>
<reference evidence="19 20" key="1">
    <citation type="submission" date="2011-11" db="EMBL/GenBank/DDBJ databases">
        <authorList>
            <person name="Weinstock G."/>
            <person name="Sodergren E."/>
            <person name="Clifton S."/>
            <person name="Fulton L."/>
            <person name="Fulton B."/>
            <person name="Courtney L."/>
            <person name="Fronick C."/>
            <person name="Harrison M."/>
            <person name="Strong C."/>
            <person name="Farmer C."/>
            <person name="Delahaunty K."/>
            <person name="Markovic C."/>
            <person name="Hall O."/>
            <person name="Minx P."/>
            <person name="Tomlinson C."/>
            <person name="Mitreva M."/>
            <person name="Hou S."/>
            <person name="Chen J."/>
            <person name="Wollam A."/>
            <person name="Pepin K.H."/>
            <person name="Johnson M."/>
            <person name="Bhonagiri V."/>
            <person name="Zhang X."/>
            <person name="Suruliraj S."/>
            <person name="Warren W."/>
            <person name="Chinwalla A."/>
            <person name="Mardis E.R."/>
            <person name="Wilson R.K."/>
        </authorList>
    </citation>
    <scope>NUCLEOTIDE SEQUENCE [LARGE SCALE GENOMIC DNA]</scope>
    <source>
        <strain evidence="19 20">YIT 11816</strain>
    </source>
</reference>
<dbReference type="InterPro" id="IPR001789">
    <property type="entry name" value="Sig_transdc_resp-reg_receiver"/>
</dbReference>
<keyword evidence="7 15" id="KW-0067">ATP-binding</keyword>
<keyword evidence="13 15" id="KW-0535">Nitrogen fixation</keyword>
<dbReference type="Pfam" id="PF00158">
    <property type="entry name" value="Sigma54_activat"/>
    <property type="match status" value="1"/>
</dbReference>
<evidence type="ECO:0000256" key="9">
    <source>
        <dbReference type="ARBA" id="ARBA00023015"/>
    </source>
</evidence>
<keyword evidence="11 15" id="KW-0010">Activator</keyword>
<evidence type="ECO:0000256" key="2">
    <source>
        <dbReference type="ARBA" id="ARBA00019059"/>
    </source>
</evidence>
<evidence type="ECO:0000256" key="8">
    <source>
        <dbReference type="ARBA" id="ARBA00023012"/>
    </source>
</evidence>
<dbReference type="CDD" id="cd00009">
    <property type="entry name" value="AAA"/>
    <property type="match status" value="1"/>
</dbReference>